<evidence type="ECO:0000259" key="3">
    <source>
        <dbReference type="Pfam" id="PF03713"/>
    </source>
</evidence>
<protein>
    <submittedName>
        <fullName evidence="4">DUF305 domain-containing protein</fullName>
    </submittedName>
</protein>
<dbReference type="InterPro" id="IPR005183">
    <property type="entry name" value="DUF305_CopM-like"/>
</dbReference>
<evidence type="ECO:0000313" key="4">
    <source>
        <dbReference type="EMBL" id="WQD76030.1"/>
    </source>
</evidence>
<keyword evidence="2" id="KW-0732">Signal</keyword>
<feature type="region of interest" description="Disordered" evidence="1">
    <location>
        <begin position="30"/>
        <end position="64"/>
    </location>
</feature>
<feature type="domain" description="DUF305" evidence="3">
    <location>
        <begin position="45"/>
        <end position="132"/>
    </location>
</feature>
<evidence type="ECO:0000256" key="1">
    <source>
        <dbReference type="SAM" id="MobiDB-lite"/>
    </source>
</evidence>
<dbReference type="Gene3D" id="1.20.1260.10">
    <property type="match status" value="1"/>
</dbReference>
<gene>
    <name evidence="4" type="ORF">U0042_18140</name>
</gene>
<dbReference type="RefSeq" id="WP_114814974.1">
    <property type="nucleotide sequence ID" value="NZ_CP139965.1"/>
</dbReference>
<sequence>MRKFFGVCTSVVCLGVALGLPAAPALAQSSASMPGMSMSPSSGAAGMSGMQADGGASTQAFKGADQKMMKNMDAPYTGDADKDFVAHMIPHHQGAIDMAKVELKYGKDPELKRLANNIVKAQRDEIAFMKRWQSKHAAQ</sequence>
<dbReference type="Proteomes" id="UP001325479">
    <property type="component" value="Chromosome"/>
</dbReference>
<reference evidence="4 5" key="1">
    <citation type="submission" date="2023-12" db="EMBL/GenBank/DDBJ databases">
        <title>Genome sequencing and assembly of bacterial species from a model synthetic community.</title>
        <authorList>
            <person name="Hogle S.L."/>
        </authorList>
    </citation>
    <scope>NUCLEOTIDE SEQUENCE [LARGE SCALE GENOMIC DNA]</scope>
    <source>
        <strain evidence="4 5">HAMBI 2494</strain>
    </source>
</reference>
<dbReference type="EMBL" id="CP139965">
    <property type="protein sequence ID" value="WQD76030.1"/>
    <property type="molecule type" value="Genomic_DNA"/>
</dbReference>
<evidence type="ECO:0000313" key="5">
    <source>
        <dbReference type="Proteomes" id="UP001325479"/>
    </source>
</evidence>
<accession>A0ABZ0WFC7</accession>
<feature type="signal peptide" evidence="2">
    <location>
        <begin position="1"/>
        <end position="27"/>
    </location>
</feature>
<feature type="compositionally biased region" description="Low complexity" evidence="1">
    <location>
        <begin position="30"/>
        <end position="57"/>
    </location>
</feature>
<proteinExistence type="predicted"/>
<evidence type="ECO:0000256" key="2">
    <source>
        <dbReference type="SAM" id="SignalP"/>
    </source>
</evidence>
<feature type="chain" id="PRO_5047117247" evidence="2">
    <location>
        <begin position="28"/>
        <end position="139"/>
    </location>
</feature>
<dbReference type="PANTHER" id="PTHR36933">
    <property type="entry name" value="SLL0788 PROTEIN"/>
    <property type="match status" value="1"/>
</dbReference>
<name>A0ABZ0WFC7_9BURK</name>
<dbReference type="InterPro" id="IPR012347">
    <property type="entry name" value="Ferritin-like"/>
</dbReference>
<keyword evidence="5" id="KW-1185">Reference proteome</keyword>
<dbReference type="PANTHER" id="PTHR36933:SF1">
    <property type="entry name" value="SLL0788 PROTEIN"/>
    <property type="match status" value="1"/>
</dbReference>
<dbReference type="Pfam" id="PF03713">
    <property type="entry name" value="DUF305"/>
    <property type="match status" value="1"/>
</dbReference>
<organism evidence="4 5">
    <name type="scientific">Paraburkholderia kururiensis</name>
    <dbReference type="NCBI Taxonomy" id="984307"/>
    <lineage>
        <taxon>Bacteria</taxon>
        <taxon>Pseudomonadati</taxon>
        <taxon>Pseudomonadota</taxon>
        <taxon>Betaproteobacteria</taxon>
        <taxon>Burkholderiales</taxon>
        <taxon>Burkholderiaceae</taxon>
        <taxon>Paraburkholderia</taxon>
    </lineage>
</organism>